<dbReference type="NCBIfam" id="TIGR00255">
    <property type="entry name" value="YicC/YloC family endoribonuclease"/>
    <property type="match status" value="1"/>
</dbReference>
<feature type="domain" description="Endoribonuclease YicC-like C-terminal" evidence="7">
    <location>
        <begin position="182"/>
        <end position="296"/>
    </location>
</feature>
<dbReference type="InterPro" id="IPR013551">
    <property type="entry name" value="YicC-like_C"/>
</dbReference>
<dbReference type="PANTHER" id="PTHR30636">
    <property type="entry name" value="UPF0701 PROTEIN YICC"/>
    <property type="match status" value="1"/>
</dbReference>
<name>A0A1X6YPB6_9RHOB</name>
<comment type="similarity">
    <text evidence="5">Belongs to the YicC/YloC family.</text>
</comment>
<proteinExistence type="inferred from homology"/>
<dbReference type="RefSeq" id="WP_085790868.1">
    <property type="nucleotide sequence ID" value="NZ_FWFK01000002.1"/>
</dbReference>
<accession>A0A1X6YPB6</accession>
<keyword evidence="3" id="KW-0255">Endonuclease</keyword>
<evidence type="ECO:0000256" key="2">
    <source>
        <dbReference type="ARBA" id="ARBA00022722"/>
    </source>
</evidence>
<evidence type="ECO:0008006" key="10">
    <source>
        <dbReference type="Google" id="ProtNLM"/>
    </source>
</evidence>
<keyword evidence="4" id="KW-0378">Hydrolase</keyword>
<sequence length="296" mass="30870">MTQSMTGYASVQGAGAGASWLWEIRSVNSKGLDLRLRLPDWLPGLDPAVRAALKDRVARGSVSVSLRVTADDGASTPRLDPLALDAVLDAVAQVEAAAQERGVDLAPATAAQVVALRGVLEAGAAAPDPDALARAVLADLPGLIDAFVSMRTDEGAAIATILSAQLDEVARLTDAARVAAADRAGEQKTRLAEALARVTDHADGADPDRVAQELALIAVKADVTEEIDRLGAHVAAARGLLGADAPMGRRFDFLMQEFNREANTLCSKAGSTALTEIGLALKVVIDQMREQVQNVE</sequence>
<dbReference type="EMBL" id="FWFK01000002">
    <property type="protein sequence ID" value="SLN26940.1"/>
    <property type="molecule type" value="Genomic_DNA"/>
</dbReference>
<keyword evidence="2" id="KW-0540">Nuclease</keyword>
<evidence type="ECO:0000256" key="5">
    <source>
        <dbReference type="ARBA" id="ARBA00035648"/>
    </source>
</evidence>
<feature type="domain" description="Endoribonuclease YicC-like N-terminal" evidence="6">
    <location>
        <begin position="3"/>
        <end position="159"/>
    </location>
</feature>
<protein>
    <recommendedName>
        <fullName evidence="10">YicC-like family, N-terminal region</fullName>
    </recommendedName>
</protein>
<dbReference type="GO" id="GO:0004521">
    <property type="term" value="F:RNA endonuclease activity"/>
    <property type="evidence" value="ECO:0007669"/>
    <property type="project" value="InterPro"/>
</dbReference>
<dbReference type="Pfam" id="PF03755">
    <property type="entry name" value="YicC-like_N"/>
    <property type="match status" value="1"/>
</dbReference>
<evidence type="ECO:0000256" key="4">
    <source>
        <dbReference type="ARBA" id="ARBA00022801"/>
    </source>
</evidence>
<evidence type="ECO:0000259" key="6">
    <source>
        <dbReference type="Pfam" id="PF03755"/>
    </source>
</evidence>
<dbReference type="InterPro" id="IPR005229">
    <property type="entry name" value="YicC/YloC-like"/>
</dbReference>
<dbReference type="GO" id="GO:0016787">
    <property type="term" value="F:hydrolase activity"/>
    <property type="evidence" value="ECO:0007669"/>
    <property type="project" value="UniProtKB-KW"/>
</dbReference>
<dbReference type="Pfam" id="PF08340">
    <property type="entry name" value="YicC-like_C"/>
    <property type="match status" value="1"/>
</dbReference>
<dbReference type="PANTHER" id="PTHR30636:SF3">
    <property type="entry name" value="UPF0701 PROTEIN YICC"/>
    <property type="match status" value="1"/>
</dbReference>
<evidence type="ECO:0000313" key="8">
    <source>
        <dbReference type="EMBL" id="SLN26940.1"/>
    </source>
</evidence>
<organism evidence="8 9">
    <name type="scientific">Roseivivax jejudonensis</name>
    <dbReference type="NCBI Taxonomy" id="1529041"/>
    <lineage>
        <taxon>Bacteria</taxon>
        <taxon>Pseudomonadati</taxon>
        <taxon>Pseudomonadota</taxon>
        <taxon>Alphaproteobacteria</taxon>
        <taxon>Rhodobacterales</taxon>
        <taxon>Roseobacteraceae</taxon>
        <taxon>Roseivivax</taxon>
    </lineage>
</organism>
<evidence type="ECO:0000256" key="3">
    <source>
        <dbReference type="ARBA" id="ARBA00022759"/>
    </source>
</evidence>
<dbReference type="Proteomes" id="UP000193570">
    <property type="component" value="Unassembled WGS sequence"/>
</dbReference>
<dbReference type="OrthoDB" id="9771229at2"/>
<evidence type="ECO:0000256" key="1">
    <source>
        <dbReference type="ARBA" id="ARBA00001968"/>
    </source>
</evidence>
<gene>
    <name evidence="8" type="ORF">ROJ8625_01102</name>
</gene>
<evidence type="ECO:0000259" key="7">
    <source>
        <dbReference type="Pfam" id="PF08340"/>
    </source>
</evidence>
<dbReference type="AlphaFoldDB" id="A0A1X6YPB6"/>
<reference evidence="8 9" key="1">
    <citation type="submission" date="2017-03" db="EMBL/GenBank/DDBJ databases">
        <authorList>
            <person name="Afonso C.L."/>
            <person name="Miller P.J."/>
            <person name="Scott M.A."/>
            <person name="Spackman E."/>
            <person name="Goraichik I."/>
            <person name="Dimitrov K.M."/>
            <person name="Suarez D.L."/>
            <person name="Swayne D.E."/>
        </authorList>
    </citation>
    <scope>NUCLEOTIDE SEQUENCE [LARGE SCALE GENOMIC DNA]</scope>
    <source>
        <strain evidence="8 9">CECT 8625</strain>
    </source>
</reference>
<dbReference type="InterPro" id="IPR013527">
    <property type="entry name" value="YicC-like_N"/>
</dbReference>
<evidence type="ECO:0000313" key="9">
    <source>
        <dbReference type="Proteomes" id="UP000193570"/>
    </source>
</evidence>
<keyword evidence="9" id="KW-1185">Reference proteome</keyword>
<comment type="cofactor">
    <cofactor evidence="1">
        <name>a divalent metal cation</name>
        <dbReference type="ChEBI" id="CHEBI:60240"/>
    </cofactor>
</comment>